<evidence type="ECO:0000313" key="5">
    <source>
        <dbReference type="Proteomes" id="UP000198793"/>
    </source>
</evidence>
<dbReference type="PANTHER" id="PTHR10584">
    <property type="entry name" value="SUGAR KINASE"/>
    <property type="match status" value="1"/>
</dbReference>
<dbReference type="CDD" id="cd01941">
    <property type="entry name" value="YeiC_kinase_like"/>
    <property type="match status" value="1"/>
</dbReference>
<keyword evidence="1" id="KW-0808">Transferase</keyword>
<proteinExistence type="predicted"/>
<evidence type="ECO:0000256" key="2">
    <source>
        <dbReference type="ARBA" id="ARBA00022777"/>
    </source>
</evidence>
<dbReference type="Gene3D" id="3.40.1190.20">
    <property type="match status" value="1"/>
</dbReference>
<dbReference type="InterPro" id="IPR011611">
    <property type="entry name" value="PfkB_dom"/>
</dbReference>
<dbReference type="STRING" id="1166073.SAMN05192530_103151"/>
<keyword evidence="2 4" id="KW-0418">Kinase</keyword>
<feature type="domain" description="Carbohydrate kinase PfkB" evidence="3">
    <location>
        <begin position="14"/>
        <end position="298"/>
    </location>
</feature>
<accession>A0A1H0GJK5</accession>
<evidence type="ECO:0000259" key="3">
    <source>
        <dbReference type="Pfam" id="PF00294"/>
    </source>
</evidence>
<name>A0A1H0GJK5_9HYPH</name>
<sequence length="322" mass="33590">MTRAAPTPGATQPELVLVGAAHVDRIARSSVPFRQGASNPGVLRQGVGGACLNAAVALRSFGARVRLISARGGDPGALAVIDELAHHGIDDDAIVWLDRATASYTAVLDETGELVAAVADMAIYDMLTARALSRQHVRERLAAAPAVLMDANLSTPALETVCTYAKGFRAAIAVSQAKVARLRPVLDRLDVVFLSLAEARALTDCNGSILKIAHALRELGTRRAVVTDGPRAVTVIDGDSAFQQQPASIANLQDVTGAGDTVAAVTFLAHVAGQPLQHAICLGLAAAALRITDGLDQHSPWRVEHMALALPPPTRLSKDTVA</sequence>
<dbReference type="Pfam" id="PF00294">
    <property type="entry name" value="PfkB"/>
    <property type="match status" value="1"/>
</dbReference>
<evidence type="ECO:0000256" key="1">
    <source>
        <dbReference type="ARBA" id="ARBA00022679"/>
    </source>
</evidence>
<protein>
    <submittedName>
        <fullName evidence="4">Sugar or nucleoside kinase, ribokinase family</fullName>
    </submittedName>
</protein>
<dbReference type="GO" id="GO:0016301">
    <property type="term" value="F:kinase activity"/>
    <property type="evidence" value="ECO:0007669"/>
    <property type="project" value="UniProtKB-KW"/>
</dbReference>
<organism evidence="4 5">
    <name type="scientific">Aureimonas jatrophae</name>
    <dbReference type="NCBI Taxonomy" id="1166073"/>
    <lineage>
        <taxon>Bacteria</taxon>
        <taxon>Pseudomonadati</taxon>
        <taxon>Pseudomonadota</taxon>
        <taxon>Alphaproteobacteria</taxon>
        <taxon>Hyphomicrobiales</taxon>
        <taxon>Aurantimonadaceae</taxon>
        <taxon>Aureimonas</taxon>
    </lineage>
</organism>
<keyword evidence="5" id="KW-1185">Reference proteome</keyword>
<dbReference type="RefSeq" id="WP_170842522.1">
    <property type="nucleotide sequence ID" value="NZ_JACIDP010000001.1"/>
</dbReference>
<dbReference type="PANTHER" id="PTHR10584:SF166">
    <property type="entry name" value="RIBOKINASE"/>
    <property type="match status" value="1"/>
</dbReference>
<reference evidence="4 5" key="1">
    <citation type="submission" date="2016-10" db="EMBL/GenBank/DDBJ databases">
        <authorList>
            <person name="de Groot N.N."/>
        </authorList>
    </citation>
    <scope>NUCLEOTIDE SEQUENCE [LARGE SCALE GENOMIC DNA]</scope>
    <source>
        <strain evidence="5">L7-484,KACC 16230,DSM 25025</strain>
    </source>
</reference>
<dbReference type="AlphaFoldDB" id="A0A1H0GJK5"/>
<dbReference type="SUPFAM" id="SSF53613">
    <property type="entry name" value="Ribokinase-like"/>
    <property type="match status" value="1"/>
</dbReference>
<gene>
    <name evidence="4" type="ORF">SAMN05192530_103151</name>
</gene>
<dbReference type="InterPro" id="IPR029056">
    <property type="entry name" value="Ribokinase-like"/>
</dbReference>
<dbReference type="Proteomes" id="UP000198793">
    <property type="component" value="Unassembled WGS sequence"/>
</dbReference>
<dbReference type="EMBL" id="FNIT01000003">
    <property type="protein sequence ID" value="SDO06939.1"/>
    <property type="molecule type" value="Genomic_DNA"/>
</dbReference>
<evidence type="ECO:0000313" key="4">
    <source>
        <dbReference type="EMBL" id="SDO06939.1"/>
    </source>
</evidence>